<proteinExistence type="predicted"/>
<evidence type="ECO:0000313" key="1">
    <source>
        <dbReference type="EMBL" id="KAF3769494.1"/>
    </source>
</evidence>
<protein>
    <submittedName>
        <fullName evidence="1">YWTD domain-containing protein</fullName>
    </submittedName>
</protein>
<dbReference type="EMBL" id="MU032344">
    <property type="protein sequence ID" value="KAF3769494.1"/>
    <property type="molecule type" value="Genomic_DNA"/>
</dbReference>
<evidence type="ECO:0000313" key="2">
    <source>
        <dbReference type="Proteomes" id="UP000803844"/>
    </source>
</evidence>
<reference evidence="1" key="1">
    <citation type="journal article" date="2020" name="Phytopathology">
        <title>Genome sequence of the chestnut blight fungus Cryphonectria parasitica EP155: A fundamental resource for an archetypical invasive plant pathogen.</title>
        <authorList>
            <person name="Crouch J.A."/>
            <person name="Dawe A."/>
            <person name="Aerts A."/>
            <person name="Barry K."/>
            <person name="Churchill A.C.L."/>
            <person name="Grimwood J."/>
            <person name="Hillman B."/>
            <person name="Milgroom M.G."/>
            <person name="Pangilinan J."/>
            <person name="Smith M."/>
            <person name="Salamov A."/>
            <person name="Schmutz J."/>
            <person name="Yadav J."/>
            <person name="Grigoriev I.V."/>
            <person name="Nuss D."/>
        </authorList>
    </citation>
    <scope>NUCLEOTIDE SEQUENCE</scope>
    <source>
        <strain evidence="1">EP155</strain>
    </source>
</reference>
<keyword evidence="2" id="KW-1185">Reference proteome</keyword>
<gene>
    <name evidence="1" type="ORF">M406DRAFT_335376</name>
</gene>
<comment type="caution">
    <text evidence="1">The sequence shown here is derived from an EMBL/GenBank/DDBJ whole genome shotgun (WGS) entry which is preliminary data.</text>
</comment>
<sequence length="313" mass="33795">MGSQPPPTQRLYFLDTDLSHPHPRQGRILSCHPDGTNLQTIIDNLPGLPDSITLDRDAGHMYWTNMGGGHTPRLPTGSIERANLDGSGRKVVVPPGTRGVFTPQQITARGGTLYWCDREGMKVMRCSKPDGADLETLVSTGDTDEERGDPRRWCVGVAVDEPRGVFYWTQKGGSAAAAAAADGSTSNGKICRARIQGPQGAYPEKRWDVEVVFDGLPEPLHLDMDEESQSLYWTDRGGPKGESRLNRAAVGMGGVPQVLATGLRKIIGLAVDREADMAYVTDLAGGVYAIDIKTRRKTALFNRVGDITGIALG</sequence>
<dbReference type="InterPro" id="IPR011042">
    <property type="entry name" value="6-blade_b-propeller_TolB-like"/>
</dbReference>
<dbReference type="SUPFAM" id="SSF63825">
    <property type="entry name" value="YWTD domain"/>
    <property type="match status" value="1"/>
</dbReference>
<dbReference type="GeneID" id="63838168"/>
<dbReference type="InterPro" id="IPR050778">
    <property type="entry name" value="Cueball_EGF_LRP_Nidogen"/>
</dbReference>
<dbReference type="AlphaFoldDB" id="A0A9P4Y9L4"/>
<dbReference type="Gene3D" id="2.120.10.30">
    <property type="entry name" value="TolB, C-terminal domain"/>
    <property type="match status" value="3"/>
</dbReference>
<name>A0A9P4Y9L4_CRYP1</name>
<dbReference type="Proteomes" id="UP000803844">
    <property type="component" value="Unassembled WGS sequence"/>
</dbReference>
<accession>A0A9P4Y9L4</accession>
<dbReference type="RefSeq" id="XP_040780455.1">
    <property type="nucleotide sequence ID" value="XM_040921039.1"/>
</dbReference>
<dbReference type="SMART" id="SM00135">
    <property type="entry name" value="LY"/>
    <property type="match status" value="3"/>
</dbReference>
<organism evidence="1 2">
    <name type="scientific">Cryphonectria parasitica (strain ATCC 38755 / EP155)</name>
    <dbReference type="NCBI Taxonomy" id="660469"/>
    <lineage>
        <taxon>Eukaryota</taxon>
        <taxon>Fungi</taxon>
        <taxon>Dikarya</taxon>
        <taxon>Ascomycota</taxon>
        <taxon>Pezizomycotina</taxon>
        <taxon>Sordariomycetes</taxon>
        <taxon>Sordariomycetidae</taxon>
        <taxon>Diaporthales</taxon>
        <taxon>Cryphonectriaceae</taxon>
        <taxon>Cryphonectria-Endothia species complex</taxon>
        <taxon>Cryphonectria</taxon>
    </lineage>
</organism>
<dbReference type="SUPFAM" id="SSF63829">
    <property type="entry name" value="Calcium-dependent phosphotriesterase"/>
    <property type="match status" value="1"/>
</dbReference>
<dbReference type="OrthoDB" id="5958943at2759"/>
<dbReference type="PANTHER" id="PTHR46513">
    <property type="entry name" value="VITELLOGENIN RECEPTOR-LIKE PROTEIN-RELATED-RELATED"/>
    <property type="match status" value="1"/>
</dbReference>
<dbReference type="InterPro" id="IPR000033">
    <property type="entry name" value="LDLR_classB_rpt"/>
</dbReference>